<keyword evidence="4 5" id="KW-0472">Membrane</keyword>
<dbReference type="PROSITE" id="PS50850">
    <property type="entry name" value="MFS"/>
    <property type="match status" value="1"/>
</dbReference>
<evidence type="ECO:0000313" key="8">
    <source>
        <dbReference type="Proteomes" id="UP001367513"/>
    </source>
</evidence>
<reference evidence="7 8" key="1">
    <citation type="submission" date="2024-03" db="EMBL/GenBank/DDBJ databases">
        <title>Draft genome sequence of Pseudonocardia carboxydivorans JCM 14827.</title>
        <authorList>
            <person name="Duangmal K."/>
        </authorList>
    </citation>
    <scope>NUCLEOTIDE SEQUENCE [LARGE SCALE GENOMIC DNA]</scope>
    <source>
        <strain evidence="7 8">JCM 14827</strain>
    </source>
</reference>
<keyword evidence="3 5" id="KW-1133">Transmembrane helix</keyword>
<keyword evidence="2 5" id="KW-0812">Transmembrane</keyword>
<dbReference type="Pfam" id="PF07690">
    <property type="entry name" value="MFS_1"/>
    <property type="match status" value="1"/>
</dbReference>
<feature type="transmembrane region" description="Helical" evidence="5">
    <location>
        <begin position="276"/>
        <end position="301"/>
    </location>
</feature>
<dbReference type="RefSeq" id="WP_346106037.1">
    <property type="nucleotide sequence ID" value="NZ_BAAAOD010000052.1"/>
</dbReference>
<evidence type="ECO:0000256" key="2">
    <source>
        <dbReference type="ARBA" id="ARBA00022692"/>
    </source>
</evidence>
<gene>
    <name evidence="7" type="ORF">WG925_12670</name>
</gene>
<dbReference type="Proteomes" id="UP001367513">
    <property type="component" value="Unassembled WGS sequence"/>
</dbReference>
<feature type="transmembrane region" description="Helical" evidence="5">
    <location>
        <begin position="249"/>
        <end position="270"/>
    </location>
</feature>
<sequence length="429" mass="43835">MTDVSDRSAPPGTGTRSRAWVIALCWTAIVVDGYDLIVYGTVLPTLISGEWALDAGTAGWIGSLALVGMLVGALLAGTVTDRIGRRRLMILCIAWFSAAMALCALAPSPEVFGLLRFVAGVGLGGVVPTAIALTVEYAPAGRRNAANALMFSGYSVGGVVAALSGIVLLEQLGWRALFWIGAGVGAVLLVVVAVALPESVSYLVGRGRREEAAALAARYGMPVPGDAPAGTGRAGLRALLDRHHLRGTLLFWVGTGFGLLLVYGLNTWLAQIMRQAGYPLGGALAFLLALNLGAIVGAPLLGALADRVGPRPVVTGMFLTAAASILLLMNRFPTPVLLGLIAVAGACTIGTTIIVNSYTATFYPEHLRAAGLGWSLGIGRIGAIAGPLYGGVVMATGAGFAANFLAFAIPAVLGAIVMALVPRGAATHS</sequence>
<feature type="domain" description="Major facilitator superfamily (MFS) profile" evidence="6">
    <location>
        <begin position="21"/>
        <end position="426"/>
    </location>
</feature>
<feature type="transmembrane region" description="Helical" evidence="5">
    <location>
        <begin position="336"/>
        <end position="355"/>
    </location>
</feature>
<feature type="transmembrane region" description="Helical" evidence="5">
    <location>
        <begin position="367"/>
        <end position="389"/>
    </location>
</feature>
<organism evidence="7 8">
    <name type="scientific">Pseudonocardia alni subsp. carboxydivorans</name>
    <dbReference type="NCBI Taxonomy" id="415010"/>
    <lineage>
        <taxon>Bacteria</taxon>
        <taxon>Bacillati</taxon>
        <taxon>Actinomycetota</taxon>
        <taxon>Actinomycetes</taxon>
        <taxon>Pseudonocardiales</taxon>
        <taxon>Pseudonocardiaceae</taxon>
        <taxon>Pseudonocardia</taxon>
    </lineage>
</organism>
<dbReference type="SUPFAM" id="SSF103473">
    <property type="entry name" value="MFS general substrate transporter"/>
    <property type="match status" value="1"/>
</dbReference>
<keyword evidence="8" id="KW-1185">Reference proteome</keyword>
<dbReference type="InterPro" id="IPR005829">
    <property type="entry name" value="Sugar_transporter_CS"/>
</dbReference>
<feature type="transmembrane region" description="Helical" evidence="5">
    <location>
        <begin position="88"/>
        <end position="108"/>
    </location>
</feature>
<protein>
    <submittedName>
        <fullName evidence="7">Aromatic acid/H+ symport family MFS transporter</fullName>
    </submittedName>
</protein>
<name>A0ABU9AFR2_PSEA5</name>
<accession>A0ABU9AFR2</accession>
<evidence type="ECO:0000256" key="3">
    <source>
        <dbReference type="ARBA" id="ARBA00022989"/>
    </source>
</evidence>
<evidence type="ECO:0000259" key="6">
    <source>
        <dbReference type="PROSITE" id="PS50850"/>
    </source>
</evidence>
<feature type="transmembrane region" description="Helical" evidence="5">
    <location>
        <begin position="57"/>
        <end position="76"/>
    </location>
</feature>
<proteinExistence type="predicted"/>
<comment type="subcellular location">
    <subcellularLocation>
        <location evidence="1">Cell membrane</location>
        <topology evidence="1">Multi-pass membrane protein</topology>
    </subcellularLocation>
</comment>
<comment type="caution">
    <text evidence="7">The sequence shown here is derived from an EMBL/GenBank/DDBJ whole genome shotgun (WGS) entry which is preliminary data.</text>
</comment>
<dbReference type="EMBL" id="JBBPIX010000005">
    <property type="protein sequence ID" value="MEK6464594.1"/>
    <property type="molecule type" value="Genomic_DNA"/>
</dbReference>
<dbReference type="InterPro" id="IPR036259">
    <property type="entry name" value="MFS_trans_sf"/>
</dbReference>
<evidence type="ECO:0000256" key="4">
    <source>
        <dbReference type="ARBA" id="ARBA00023136"/>
    </source>
</evidence>
<feature type="transmembrane region" description="Helical" evidence="5">
    <location>
        <begin position="176"/>
        <end position="196"/>
    </location>
</feature>
<feature type="transmembrane region" description="Helical" evidence="5">
    <location>
        <begin position="20"/>
        <end position="37"/>
    </location>
</feature>
<evidence type="ECO:0000256" key="5">
    <source>
        <dbReference type="SAM" id="Phobius"/>
    </source>
</evidence>
<feature type="transmembrane region" description="Helical" evidence="5">
    <location>
        <begin position="114"/>
        <end position="135"/>
    </location>
</feature>
<dbReference type="PANTHER" id="PTHR23508:SF10">
    <property type="entry name" value="CARBOXYLIC ACID TRANSPORTER PROTEIN HOMOLOG"/>
    <property type="match status" value="1"/>
</dbReference>
<evidence type="ECO:0000313" key="7">
    <source>
        <dbReference type="EMBL" id="MEK6464594.1"/>
    </source>
</evidence>
<dbReference type="PROSITE" id="PS00217">
    <property type="entry name" value="SUGAR_TRANSPORT_2"/>
    <property type="match status" value="1"/>
</dbReference>
<evidence type="ECO:0000256" key="1">
    <source>
        <dbReference type="ARBA" id="ARBA00004651"/>
    </source>
</evidence>
<dbReference type="InterPro" id="IPR011701">
    <property type="entry name" value="MFS"/>
</dbReference>
<feature type="transmembrane region" description="Helical" evidence="5">
    <location>
        <begin position="147"/>
        <end position="170"/>
    </location>
</feature>
<dbReference type="InterPro" id="IPR020846">
    <property type="entry name" value="MFS_dom"/>
</dbReference>
<dbReference type="PANTHER" id="PTHR23508">
    <property type="entry name" value="CARBOXYLIC ACID TRANSPORTER PROTEIN HOMOLOG"/>
    <property type="match status" value="1"/>
</dbReference>
<dbReference type="CDD" id="cd17365">
    <property type="entry name" value="MFS_PcaK_like"/>
    <property type="match status" value="1"/>
</dbReference>
<dbReference type="Gene3D" id="1.20.1250.20">
    <property type="entry name" value="MFS general substrate transporter like domains"/>
    <property type="match status" value="1"/>
</dbReference>
<feature type="transmembrane region" description="Helical" evidence="5">
    <location>
        <begin position="401"/>
        <end position="421"/>
    </location>
</feature>